<dbReference type="Gene3D" id="3.40.30.10">
    <property type="entry name" value="Glutaredoxin"/>
    <property type="match status" value="1"/>
</dbReference>
<keyword evidence="4" id="KW-0575">Peroxidase</keyword>
<dbReference type="PIRSF" id="PIRSF000239">
    <property type="entry name" value="AHPC"/>
    <property type="match status" value="1"/>
</dbReference>
<evidence type="ECO:0000256" key="2">
    <source>
        <dbReference type="ARBA" id="ARBA00011245"/>
    </source>
</evidence>
<evidence type="ECO:0000256" key="11">
    <source>
        <dbReference type="ARBA" id="ARBA00042639"/>
    </source>
</evidence>
<reference evidence="14 15" key="2">
    <citation type="journal article" date="2021" name="Int. J. Syst. Evol. Microbiol.">
        <title>Isolation and Polyphasic Characterization of Desulfuromonas versatilis sp. Nov., an Electrogenic Bacteria Capable of Versatile Metabolism Isolated from a Graphene Oxide-Reducing Enrichment Culture.</title>
        <authorList>
            <person name="Xie L."/>
            <person name="Yoshida N."/>
            <person name="Ishii S."/>
            <person name="Meng L."/>
        </authorList>
    </citation>
    <scope>NUCLEOTIDE SEQUENCE [LARGE SCALE GENOMIC DNA]</scope>
    <source>
        <strain evidence="14 15">NIT-T3</strain>
    </source>
</reference>
<dbReference type="InterPro" id="IPR013766">
    <property type="entry name" value="Thioredoxin_domain"/>
</dbReference>
<dbReference type="PANTHER" id="PTHR42801:SF4">
    <property type="entry name" value="AHPC_TSA FAMILY PROTEIN"/>
    <property type="match status" value="1"/>
</dbReference>
<dbReference type="CDD" id="cd03017">
    <property type="entry name" value="PRX_BCP"/>
    <property type="match status" value="1"/>
</dbReference>
<evidence type="ECO:0000256" key="1">
    <source>
        <dbReference type="ARBA" id="ARBA00003330"/>
    </source>
</evidence>
<evidence type="ECO:0000256" key="8">
    <source>
        <dbReference type="ARBA" id="ARBA00023284"/>
    </source>
</evidence>
<feature type="domain" description="Thioredoxin" evidence="13">
    <location>
        <begin position="4"/>
        <end position="153"/>
    </location>
</feature>
<name>A0ABN6DU45_9BACT</name>
<keyword evidence="6" id="KW-0560">Oxidoreductase</keyword>
<evidence type="ECO:0000256" key="12">
    <source>
        <dbReference type="ARBA" id="ARBA00049091"/>
    </source>
</evidence>
<comment type="subunit">
    <text evidence="2">Monomer.</text>
</comment>
<evidence type="ECO:0000256" key="3">
    <source>
        <dbReference type="ARBA" id="ARBA00013017"/>
    </source>
</evidence>
<evidence type="ECO:0000313" key="15">
    <source>
        <dbReference type="Proteomes" id="UP001319827"/>
    </source>
</evidence>
<keyword evidence="5" id="KW-0049">Antioxidant</keyword>
<dbReference type="InterPro" id="IPR050924">
    <property type="entry name" value="Peroxiredoxin_BCP/PrxQ"/>
</dbReference>
<evidence type="ECO:0000259" key="13">
    <source>
        <dbReference type="PROSITE" id="PS51352"/>
    </source>
</evidence>
<dbReference type="RefSeq" id="WP_221251094.1">
    <property type="nucleotide sequence ID" value="NZ_AP024355.1"/>
</dbReference>
<dbReference type="Pfam" id="PF00578">
    <property type="entry name" value="AhpC-TSA"/>
    <property type="match status" value="1"/>
</dbReference>
<comment type="function">
    <text evidence="1">Thiol-specific peroxidase that catalyzes the reduction of hydrogen peroxide and organic hydroperoxides to water and alcohols, respectively. Plays a role in cell protection against oxidative stress by detoxifying peroxides and as sensor of hydrogen peroxide-mediated signaling events.</text>
</comment>
<dbReference type="InterPro" id="IPR000866">
    <property type="entry name" value="AhpC/TSA"/>
</dbReference>
<proteinExistence type="inferred from homology"/>
<gene>
    <name evidence="14" type="ORF">DESUT3_06970</name>
</gene>
<evidence type="ECO:0000256" key="9">
    <source>
        <dbReference type="ARBA" id="ARBA00032824"/>
    </source>
</evidence>
<evidence type="ECO:0000313" key="14">
    <source>
        <dbReference type="EMBL" id="BCR03628.1"/>
    </source>
</evidence>
<dbReference type="EMBL" id="AP024355">
    <property type="protein sequence ID" value="BCR03628.1"/>
    <property type="molecule type" value="Genomic_DNA"/>
</dbReference>
<reference evidence="14 15" key="1">
    <citation type="journal article" date="2016" name="C (Basel)">
        <title>Selective Growth of and Electricity Production by Marine Exoelectrogenic Bacteria in Self-Aggregated Hydrogel of Microbially Reduced Graphene Oxide.</title>
        <authorList>
            <person name="Yoshida N."/>
            <person name="Goto Y."/>
            <person name="Miyata Y."/>
        </authorList>
    </citation>
    <scope>NUCLEOTIDE SEQUENCE [LARGE SCALE GENOMIC DNA]</scope>
    <source>
        <strain evidence="14 15">NIT-T3</strain>
    </source>
</reference>
<dbReference type="InterPro" id="IPR036249">
    <property type="entry name" value="Thioredoxin-like_sf"/>
</dbReference>
<evidence type="ECO:0000256" key="6">
    <source>
        <dbReference type="ARBA" id="ARBA00023002"/>
    </source>
</evidence>
<dbReference type="InterPro" id="IPR024706">
    <property type="entry name" value="Peroxiredoxin_AhpC-typ"/>
</dbReference>
<keyword evidence="8" id="KW-0676">Redox-active center</keyword>
<evidence type="ECO:0000256" key="4">
    <source>
        <dbReference type="ARBA" id="ARBA00022559"/>
    </source>
</evidence>
<dbReference type="Proteomes" id="UP001319827">
    <property type="component" value="Chromosome"/>
</dbReference>
<evidence type="ECO:0000256" key="7">
    <source>
        <dbReference type="ARBA" id="ARBA00023157"/>
    </source>
</evidence>
<accession>A0ABN6DU45</accession>
<dbReference type="PANTHER" id="PTHR42801">
    <property type="entry name" value="THIOREDOXIN-DEPENDENT PEROXIDE REDUCTASE"/>
    <property type="match status" value="1"/>
</dbReference>
<evidence type="ECO:0000256" key="5">
    <source>
        <dbReference type="ARBA" id="ARBA00022862"/>
    </source>
</evidence>
<comment type="similarity">
    <text evidence="10">Belongs to the peroxiredoxin family. BCP/PrxQ subfamily.</text>
</comment>
<comment type="catalytic activity">
    <reaction evidence="12">
        <text>a hydroperoxide + [thioredoxin]-dithiol = an alcohol + [thioredoxin]-disulfide + H2O</text>
        <dbReference type="Rhea" id="RHEA:62620"/>
        <dbReference type="Rhea" id="RHEA-COMP:10698"/>
        <dbReference type="Rhea" id="RHEA-COMP:10700"/>
        <dbReference type="ChEBI" id="CHEBI:15377"/>
        <dbReference type="ChEBI" id="CHEBI:29950"/>
        <dbReference type="ChEBI" id="CHEBI:30879"/>
        <dbReference type="ChEBI" id="CHEBI:35924"/>
        <dbReference type="ChEBI" id="CHEBI:50058"/>
        <dbReference type="EC" id="1.11.1.24"/>
    </reaction>
</comment>
<evidence type="ECO:0000256" key="10">
    <source>
        <dbReference type="ARBA" id="ARBA00038489"/>
    </source>
</evidence>
<organism evidence="14 15">
    <name type="scientific">Desulfuromonas versatilis</name>
    <dbReference type="NCBI Taxonomy" id="2802975"/>
    <lineage>
        <taxon>Bacteria</taxon>
        <taxon>Pseudomonadati</taxon>
        <taxon>Thermodesulfobacteriota</taxon>
        <taxon>Desulfuromonadia</taxon>
        <taxon>Desulfuromonadales</taxon>
        <taxon>Desulfuromonadaceae</taxon>
        <taxon>Desulfuromonas</taxon>
    </lineage>
</organism>
<dbReference type="PROSITE" id="PS51352">
    <property type="entry name" value="THIOREDOXIN_2"/>
    <property type="match status" value="1"/>
</dbReference>
<dbReference type="EC" id="1.11.1.24" evidence="3"/>
<dbReference type="SUPFAM" id="SSF52833">
    <property type="entry name" value="Thioredoxin-like"/>
    <property type="match status" value="1"/>
</dbReference>
<keyword evidence="15" id="KW-1185">Reference proteome</keyword>
<keyword evidence="7" id="KW-1015">Disulfide bond</keyword>
<protein>
    <recommendedName>
        <fullName evidence="3">thioredoxin-dependent peroxiredoxin</fullName>
        <ecNumber evidence="3">1.11.1.24</ecNumber>
    </recommendedName>
    <alternativeName>
        <fullName evidence="9">Thioredoxin peroxidase</fullName>
    </alternativeName>
    <alternativeName>
        <fullName evidence="11">Thioredoxin-dependent peroxiredoxin Bcp</fullName>
    </alternativeName>
</protein>
<sequence length="174" mass="19573">MKPIQIGDTAPEFTLEAQDGRLISLAEFRGRQVVVLFFYPKDETPVCTKEACGFRDAYQQFLDRGAAVLGISSDSRDSHRVFAAGHDLPYPLLSDREAAVRKAYGVPRTLGIMPGRVTYVIDLQGVVRHICNSMMFAERHVEEALEVVQSLQRESWGRNLDKGHGQRTDRRPPT</sequence>